<name>A0AA35VM65_LACSI</name>
<keyword evidence="2" id="KW-1185">Reference proteome</keyword>
<dbReference type="AlphaFoldDB" id="A0AA35VM65"/>
<dbReference type="Proteomes" id="UP001177003">
    <property type="component" value="Chromosome 1"/>
</dbReference>
<accession>A0AA35VM65</accession>
<evidence type="ECO:0000313" key="1">
    <source>
        <dbReference type="EMBL" id="CAI9268915.1"/>
    </source>
</evidence>
<protein>
    <submittedName>
        <fullName evidence="1">Uncharacterized protein</fullName>
    </submittedName>
</protein>
<evidence type="ECO:0000313" key="2">
    <source>
        <dbReference type="Proteomes" id="UP001177003"/>
    </source>
</evidence>
<dbReference type="EMBL" id="OX465077">
    <property type="protein sequence ID" value="CAI9268915.1"/>
    <property type="molecule type" value="Genomic_DNA"/>
</dbReference>
<sequence length="120" mass="13249">MGNIIVIREKWEDFILAATSVEAEISLEMALHGHYRGKLCHREVDLVEGLPPPVSKKRVEAEISLEMALRGHYRGKLCHRKVDLVEALPPPVSEKRMRELAGLLSAEGGNIGSCRPASPS</sequence>
<reference evidence="1" key="1">
    <citation type="submission" date="2023-04" db="EMBL/GenBank/DDBJ databases">
        <authorList>
            <person name="Vijverberg K."/>
            <person name="Xiong W."/>
            <person name="Schranz E."/>
        </authorList>
    </citation>
    <scope>NUCLEOTIDE SEQUENCE</scope>
</reference>
<gene>
    <name evidence="1" type="ORF">LSALG_LOCUS9310</name>
</gene>
<proteinExistence type="predicted"/>
<organism evidence="1 2">
    <name type="scientific">Lactuca saligna</name>
    <name type="common">Willowleaf lettuce</name>
    <dbReference type="NCBI Taxonomy" id="75948"/>
    <lineage>
        <taxon>Eukaryota</taxon>
        <taxon>Viridiplantae</taxon>
        <taxon>Streptophyta</taxon>
        <taxon>Embryophyta</taxon>
        <taxon>Tracheophyta</taxon>
        <taxon>Spermatophyta</taxon>
        <taxon>Magnoliopsida</taxon>
        <taxon>eudicotyledons</taxon>
        <taxon>Gunneridae</taxon>
        <taxon>Pentapetalae</taxon>
        <taxon>asterids</taxon>
        <taxon>campanulids</taxon>
        <taxon>Asterales</taxon>
        <taxon>Asteraceae</taxon>
        <taxon>Cichorioideae</taxon>
        <taxon>Cichorieae</taxon>
        <taxon>Lactucinae</taxon>
        <taxon>Lactuca</taxon>
    </lineage>
</organism>